<keyword evidence="2" id="KW-1133">Transmembrane helix</keyword>
<name>A0ABN4CAY1_9CORY</name>
<evidence type="ECO:0000313" key="5">
    <source>
        <dbReference type="Proteomes" id="UP000019226"/>
    </source>
</evidence>
<evidence type="ECO:0000313" key="4">
    <source>
        <dbReference type="EMBL" id="AHI19471.1"/>
    </source>
</evidence>
<evidence type="ECO:0000256" key="1">
    <source>
        <dbReference type="SAM" id="MobiDB-lite"/>
    </source>
</evidence>
<dbReference type="EMBL" id="CP004350">
    <property type="protein sequence ID" value="AHI19471.1"/>
    <property type="molecule type" value="Genomic_DNA"/>
</dbReference>
<evidence type="ECO:0000256" key="2">
    <source>
        <dbReference type="SAM" id="Phobius"/>
    </source>
</evidence>
<keyword evidence="2" id="KW-0812">Transmembrane</keyword>
<feature type="signal peptide" evidence="3">
    <location>
        <begin position="1"/>
        <end position="26"/>
    </location>
</feature>
<feature type="chain" id="PRO_5045588361" evidence="3">
    <location>
        <begin position="27"/>
        <end position="113"/>
    </location>
</feature>
<protein>
    <submittedName>
        <fullName evidence="4">Membrane protein</fullName>
    </submittedName>
</protein>
<dbReference type="GeneID" id="82877064"/>
<reference evidence="5" key="1">
    <citation type="submission" date="2013-02" db="EMBL/GenBank/DDBJ databases">
        <title>The complete genome sequence of Corynebacterium casei LMG S-19264 (=DSM 44701).</title>
        <authorList>
            <person name="Ruckert C."/>
            <person name="Albersmeier A."/>
            <person name="Kalinowski J."/>
        </authorList>
    </citation>
    <scope>NUCLEOTIDE SEQUENCE [LARGE SCALE GENOMIC DNA]</scope>
    <source>
        <strain evidence="5">LMG S-19264</strain>
    </source>
</reference>
<proteinExistence type="predicted"/>
<dbReference type="Proteomes" id="UP000019226">
    <property type="component" value="Chromosome"/>
</dbReference>
<sequence>MRSIRTSLIAATTAAAVAFSATPAFAQGSAEGSAVGSSGSSTVAESSNATESQLNVWGSSKDFDNANDFDKLTYVYVIGSVAALAGGAAAFASQTPQARAIAEQFNVELPRFF</sequence>
<organism evidence="4 5">
    <name type="scientific">Corynebacterium casei LMG S-19264</name>
    <dbReference type="NCBI Taxonomy" id="1285583"/>
    <lineage>
        <taxon>Bacteria</taxon>
        <taxon>Bacillati</taxon>
        <taxon>Actinomycetota</taxon>
        <taxon>Actinomycetes</taxon>
        <taxon>Mycobacteriales</taxon>
        <taxon>Corynebacteriaceae</taxon>
        <taxon>Corynebacterium</taxon>
    </lineage>
</organism>
<feature type="compositionally biased region" description="Low complexity" evidence="1">
    <location>
        <begin position="29"/>
        <end position="47"/>
    </location>
</feature>
<dbReference type="RefSeq" id="WP_025387254.1">
    <property type="nucleotide sequence ID" value="NZ_CP004350.1"/>
</dbReference>
<evidence type="ECO:0000256" key="3">
    <source>
        <dbReference type="SAM" id="SignalP"/>
    </source>
</evidence>
<keyword evidence="5" id="KW-1185">Reference proteome</keyword>
<keyword evidence="2" id="KW-0472">Membrane</keyword>
<keyword evidence="3" id="KW-0732">Signal</keyword>
<accession>A0ABN4CAY1</accession>
<feature type="transmembrane region" description="Helical" evidence="2">
    <location>
        <begin position="73"/>
        <end position="92"/>
    </location>
</feature>
<feature type="region of interest" description="Disordered" evidence="1">
    <location>
        <begin position="29"/>
        <end position="52"/>
    </location>
</feature>
<gene>
    <name evidence="4" type="ORF">CCASEI_04465</name>
</gene>